<reference evidence="4" key="2">
    <citation type="submission" date="2021-01" db="EMBL/GenBank/DDBJ databases">
        <authorList>
            <person name="Kang M."/>
        </authorList>
    </citation>
    <scope>NUCLEOTIDE SEQUENCE</scope>
    <source>
        <strain evidence="4">KACC 17527</strain>
    </source>
</reference>
<dbReference type="AlphaFoldDB" id="A0A934WNJ8"/>
<proteinExistence type="predicted"/>
<dbReference type="Pfam" id="PF02018">
    <property type="entry name" value="CBM_4_9"/>
    <property type="match status" value="2"/>
</dbReference>
<keyword evidence="5" id="KW-1185">Reference proteome</keyword>
<keyword evidence="1" id="KW-0378">Hydrolase</keyword>
<feature type="chain" id="PRO_5037832193" evidence="2">
    <location>
        <begin position="20"/>
        <end position="645"/>
    </location>
</feature>
<dbReference type="GO" id="GO:0004553">
    <property type="term" value="F:hydrolase activity, hydrolyzing O-glycosyl compounds"/>
    <property type="evidence" value="ECO:0007669"/>
    <property type="project" value="InterPro"/>
</dbReference>
<dbReference type="PROSITE" id="PS51257">
    <property type="entry name" value="PROKAR_LIPOPROTEIN"/>
    <property type="match status" value="1"/>
</dbReference>
<dbReference type="SUPFAM" id="SSF49785">
    <property type="entry name" value="Galactose-binding domain-like"/>
    <property type="match status" value="2"/>
</dbReference>
<feature type="signal peptide" evidence="2">
    <location>
        <begin position="1"/>
        <end position="19"/>
    </location>
</feature>
<gene>
    <name evidence="4" type="ORF">JJB11_14420</name>
</gene>
<protein>
    <submittedName>
        <fullName evidence="4">Carbohydrate binding domain-containing protein</fullName>
    </submittedName>
</protein>
<dbReference type="EMBL" id="JAEPWM010000005">
    <property type="protein sequence ID" value="MBK6007292.1"/>
    <property type="molecule type" value="Genomic_DNA"/>
</dbReference>
<sequence length="645" mass="68265">MKKFAAVAVSVIASILVSGCGGGGSTSSGSATSAPADLTTRGGMVASSRAATTTVGNLLANPSFESGMANWGDWGNTQVLDGTGAAGTLRALRVGTAAGGAAQDVTGLTTGTRYQLSVLARVSDPSETVVVGVNMVDASGVNLAQEAVRVTNTTYSQASVGITAPANALKAQVYVWKNSGVGYAFVDELVFAQASASPPPPTTGGNLMSNGGFESALDGWQNWGNAAVVTGQSNSGLNAVRVGTGAGGVGNVVSGIQPGKSYRFTGQLKVSVASEVGLIGLAFMDSLGNHLLEQNVAVRSTSYTTAQLDMVAPPNADRALVYLWKNAGTGFVYADDITLTDTSAPVTDFGIVPLGVWPHTLLQVGRANDAYWVEDGVWGAWQLTRGNFTDIYGSTYEQYTGVSPVTGPNGEVAARIAWKWPMCCNEIKSFPSIIAGQKPGWFNTWTTPGGFDILLPDGTTSQVYPSGRTPGTFFPLQLPIVSLKTTYDYKHMSPPTGRGHLAYDMYLQSVPTQFNGWGPGISHEIIVPLDYWGGYGQYPTRNPQWYDHDVTIDGILYHVYIFKDATGLVLSTFGGSWKFIVFEPDKPIPPGTLDLAKIVNYVTTRKDVFGNPWATGHEYLVSAELGVETQYGTGDIQVNNFRIWR</sequence>
<dbReference type="InterPro" id="IPR013319">
    <property type="entry name" value="GH11/12"/>
</dbReference>
<dbReference type="InterPro" id="IPR003305">
    <property type="entry name" value="CenC_carb-bd"/>
</dbReference>
<evidence type="ECO:0000259" key="3">
    <source>
        <dbReference type="Pfam" id="PF02018"/>
    </source>
</evidence>
<accession>A0A934WNJ8</accession>
<evidence type="ECO:0000256" key="1">
    <source>
        <dbReference type="ARBA" id="ARBA00022801"/>
    </source>
</evidence>
<evidence type="ECO:0000313" key="5">
    <source>
        <dbReference type="Proteomes" id="UP000630528"/>
    </source>
</evidence>
<dbReference type="RefSeq" id="WP_201172368.1">
    <property type="nucleotide sequence ID" value="NZ_JAEPWM010000005.1"/>
</dbReference>
<dbReference type="Proteomes" id="UP000630528">
    <property type="component" value="Unassembled WGS sequence"/>
</dbReference>
<organism evidence="4 5">
    <name type="scientific">Ramlibacter ginsenosidimutans</name>
    <dbReference type="NCBI Taxonomy" id="502333"/>
    <lineage>
        <taxon>Bacteria</taxon>
        <taxon>Pseudomonadati</taxon>
        <taxon>Pseudomonadota</taxon>
        <taxon>Betaproteobacteria</taxon>
        <taxon>Burkholderiales</taxon>
        <taxon>Comamonadaceae</taxon>
        <taxon>Ramlibacter</taxon>
    </lineage>
</organism>
<evidence type="ECO:0000313" key="4">
    <source>
        <dbReference type="EMBL" id="MBK6007292.1"/>
    </source>
</evidence>
<dbReference type="Gene3D" id="2.60.120.260">
    <property type="entry name" value="Galactose-binding domain-like"/>
    <property type="match status" value="2"/>
</dbReference>
<feature type="domain" description="CBM-cenC" evidence="3">
    <location>
        <begin position="56"/>
        <end position="177"/>
    </location>
</feature>
<keyword evidence="2" id="KW-0732">Signal</keyword>
<name>A0A934WNJ8_9BURK</name>
<reference evidence="4" key="1">
    <citation type="journal article" date="2012" name="J. Microbiol. Biotechnol.">
        <title>Ramlibacter ginsenosidimutans sp. nov., with ginsenoside-converting activity.</title>
        <authorList>
            <person name="Wang L."/>
            <person name="An D.S."/>
            <person name="Kim S.G."/>
            <person name="Jin F.X."/>
            <person name="Kim S.C."/>
            <person name="Lee S.T."/>
            <person name="Im W.T."/>
        </authorList>
    </citation>
    <scope>NUCLEOTIDE SEQUENCE</scope>
    <source>
        <strain evidence="4">KACC 17527</strain>
    </source>
</reference>
<dbReference type="InterPro" id="IPR013320">
    <property type="entry name" value="ConA-like_dom_sf"/>
</dbReference>
<dbReference type="InterPro" id="IPR008979">
    <property type="entry name" value="Galactose-bd-like_sf"/>
</dbReference>
<comment type="caution">
    <text evidence="4">The sequence shown here is derived from an EMBL/GenBank/DDBJ whole genome shotgun (WGS) entry which is preliminary data.</text>
</comment>
<dbReference type="SUPFAM" id="SSF49899">
    <property type="entry name" value="Concanavalin A-like lectins/glucanases"/>
    <property type="match status" value="1"/>
</dbReference>
<dbReference type="Gene3D" id="2.60.120.180">
    <property type="match status" value="1"/>
</dbReference>
<evidence type="ECO:0000256" key="2">
    <source>
        <dbReference type="SAM" id="SignalP"/>
    </source>
</evidence>
<feature type="domain" description="CBM-cenC" evidence="3">
    <location>
        <begin position="205"/>
        <end position="325"/>
    </location>
</feature>